<evidence type="ECO:0000259" key="1">
    <source>
        <dbReference type="Pfam" id="PF01636"/>
    </source>
</evidence>
<organism evidence="2 3">
    <name type="scientific">Paenibacillus dendrobii</name>
    <dbReference type="NCBI Taxonomy" id="2691084"/>
    <lineage>
        <taxon>Bacteria</taxon>
        <taxon>Bacillati</taxon>
        <taxon>Bacillota</taxon>
        <taxon>Bacilli</taxon>
        <taxon>Bacillales</taxon>
        <taxon>Paenibacillaceae</taxon>
        <taxon>Paenibacillus</taxon>
    </lineage>
</organism>
<dbReference type="InterPro" id="IPR011009">
    <property type="entry name" value="Kinase-like_dom_sf"/>
</dbReference>
<keyword evidence="2" id="KW-0808">Transferase</keyword>
<evidence type="ECO:0000313" key="2">
    <source>
        <dbReference type="EMBL" id="MWV47162.1"/>
    </source>
</evidence>
<dbReference type="PANTHER" id="PTHR41283:SF1">
    <property type="entry name" value="AMINOGLYCOSIDE PHOSPHOTRANSFERASE DOMAIN-CONTAINING PROTEIN"/>
    <property type="match status" value="1"/>
</dbReference>
<dbReference type="InterPro" id="IPR002575">
    <property type="entry name" value="Aminoglycoside_PTrfase"/>
</dbReference>
<sequence length="315" mass="37507">MLYSADLESIIPYYNNWSEIRFIDKGLSTDDKYYVKSKLDKQQYIIRISSVNILKRKQHEFETMKKIDELDLPIQKLIEFGVCPNNNYIYSLYSWIDGRDLEGEILFYNESEQYSIGFKAGSILRNLHQGNIMLENYNFIESVRRDLDKQKEEYDLCRYKVSNDKKIMNFIQENINCLKERPYTLLHGDFHIGNLIINDKKDVGVIDMNWYKFGDPFEEFKKLMFLSRRVSKEYATGQIDGYFNYEIPDNFFRITAVYVAINILFSTLWSSKIGPEELERDLKRINMVYDDYNGFSTNVPNWYNNKNVTKHIEGS</sequence>
<reference evidence="2 3" key="1">
    <citation type="submission" date="2019-12" db="EMBL/GenBank/DDBJ databases">
        <title>Paenibacillus sp. nov., an endophytic bacterium isolated from the stem of Dendrobium.</title>
        <authorList>
            <person name="Zhao R."/>
        </authorList>
    </citation>
    <scope>NUCLEOTIDE SEQUENCE [LARGE SCALE GENOMIC DNA]</scope>
    <source>
        <strain evidence="2 3">HJL G12</strain>
    </source>
</reference>
<dbReference type="SUPFAM" id="SSF56112">
    <property type="entry name" value="Protein kinase-like (PK-like)"/>
    <property type="match status" value="1"/>
</dbReference>
<keyword evidence="3" id="KW-1185">Reference proteome</keyword>
<protein>
    <submittedName>
        <fullName evidence="2">Phosphotransferase</fullName>
    </submittedName>
</protein>
<dbReference type="RefSeq" id="WP_160500753.1">
    <property type="nucleotide sequence ID" value="NZ_WUBI01000006.1"/>
</dbReference>
<dbReference type="Pfam" id="PF01636">
    <property type="entry name" value="APH"/>
    <property type="match status" value="1"/>
</dbReference>
<name>A0A7X3IS05_9BACL</name>
<dbReference type="GO" id="GO:0016740">
    <property type="term" value="F:transferase activity"/>
    <property type="evidence" value="ECO:0007669"/>
    <property type="project" value="UniProtKB-KW"/>
</dbReference>
<evidence type="ECO:0000313" key="3">
    <source>
        <dbReference type="Proteomes" id="UP000460318"/>
    </source>
</evidence>
<gene>
    <name evidence="2" type="ORF">GRF59_26560</name>
</gene>
<dbReference type="EMBL" id="WUBI01000006">
    <property type="protein sequence ID" value="MWV47162.1"/>
    <property type="molecule type" value="Genomic_DNA"/>
</dbReference>
<feature type="domain" description="Aminoglycoside phosphotransferase" evidence="1">
    <location>
        <begin position="20"/>
        <end position="246"/>
    </location>
</feature>
<comment type="caution">
    <text evidence="2">The sequence shown here is derived from an EMBL/GenBank/DDBJ whole genome shotgun (WGS) entry which is preliminary data.</text>
</comment>
<dbReference type="PANTHER" id="PTHR41283">
    <property type="entry name" value="AMINOGLYCOSIDE PHOSPHOTRANSFERASE"/>
    <property type="match status" value="1"/>
</dbReference>
<accession>A0A7X3IS05</accession>
<dbReference type="Gene3D" id="3.90.1200.10">
    <property type="match status" value="1"/>
</dbReference>
<proteinExistence type="predicted"/>
<dbReference type="Proteomes" id="UP000460318">
    <property type="component" value="Unassembled WGS sequence"/>
</dbReference>
<dbReference type="AlphaFoldDB" id="A0A7X3IS05"/>